<dbReference type="Gene3D" id="1.25.40.10">
    <property type="entry name" value="Tetratricopeptide repeat domain"/>
    <property type="match status" value="2"/>
</dbReference>
<dbReference type="InterPro" id="IPR011990">
    <property type="entry name" value="TPR-like_helical_dom_sf"/>
</dbReference>
<dbReference type="EMBL" id="LFNT01000013">
    <property type="protein sequence ID" value="KMS74423.1"/>
    <property type="molecule type" value="Genomic_DNA"/>
</dbReference>
<dbReference type="Pfam" id="PF13424">
    <property type="entry name" value="TPR_12"/>
    <property type="match status" value="2"/>
</dbReference>
<evidence type="ECO:0000313" key="2">
    <source>
        <dbReference type="Proteomes" id="UP000037432"/>
    </source>
</evidence>
<proteinExistence type="predicted"/>
<evidence type="ECO:0008006" key="3">
    <source>
        <dbReference type="Google" id="ProtNLM"/>
    </source>
</evidence>
<organism evidence="1 2">
    <name type="scientific">Streptomyces viridochromogenes</name>
    <dbReference type="NCBI Taxonomy" id="1938"/>
    <lineage>
        <taxon>Bacteria</taxon>
        <taxon>Bacillati</taxon>
        <taxon>Actinomycetota</taxon>
        <taxon>Actinomycetes</taxon>
        <taxon>Kitasatosporales</taxon>
        <taxon>Streptomycetaceae</taxon>
        <taxon>Streptomyces</taxon>
    </lineage>
</organism>
<dbReference type="OrthoDB" id="4204052at2"/>
<name>A0A0J7ZGZ9_STRVR</name>
<dbReference type="PANTHER" id="PTHR46082">
    <property type="entry name" value="ATP/GTP-BINDING PROTEIN-RELATED"/>
    <property type="match status" value="1"/>
</dbReference>
<reference evidence="1 2" key="1">
    <citation type="submission" date="2015-06" db="EMBL/GenBank/DDBJ databases">
        <authorList>
            <person name="Ju K.-S."/>
            <person name="Doroghazi J.R."/>
            <person name="Metcalf W.W."/>
        </authorList>
    </citation>
    <scope>NUCLEOTIDE SEQUENCE [LARGE SCALE GENOMIC DNA]</scope>
    <source>
        <strain evidence="1 2">NRRL 3414</strain>
    </source>
</reference>
<dbReference type="AlphaFoldDB" id="A0A0J7ZGZ9"/>
<comment type="caution">
    <text evidence="1">The sequence shown here is derived from an EMBL/GenBank/DDBJ whole genome shotgun (WGS) entry which is preliminary data.</text>
</comment>
<accession>A0A0J7ZGZ9</accession>
<dbReference type="InterPro" id="IPR053137">
    <property type="entry name" value="NLR-like"/>
</dbReference>
<evidence type="ECO:0000313" key="1">
    <source>
        <dbReference type="EMBL" id="KMS74423.1"/>
    </source>
</evidence>
<sequence length="275" mass="30026">MAAQTTHDDLRRRAEAALEHGDFAQAVTLYQEVLPDLDAEFGLDHDAPWQARLKLGLSLYGLGRFSEAELYHCRALEGRARIFGSDHPDTLRARAWLADAVGEQGRMEEAEAIAEETVKLGEAKGLQSHDGVLMARLTVAWIRFRQERWEEAKQLATTVCADLERHVGASPRLTFSAGNLLAKCLQHTGDLNGAEARARQVYHGLRAALGEEHPHTIAIAHDLGGVLVAAGKVPEASSLAAEVLPTARRVLGDGHRWTTGLREIAAKTLSVQKQS</sequence>
<dbReference type="SUPFAM" id="SSF48452">
    <property type="entry name" value="TPR-like"/>
    <property type="match status" value="2"/>
</dbReference>
<dbReference type="PANTHER" id="PTHR46082:SF6">
    <property type="entry name" value="AAA+ ATPASE DOMAIN-CONTAINING PROTEIN-RELATED"/>
    <property type="match status" value="1"/>
</dbReference>
<dbReference type="Proteomes" id="UP000037432">
    <property type="component" value="Unassembled WGS sequence"/>
</dbReference>
<dbReference type="RefSeq" id="WP_048581544.1">
    <property type="nucleotide sequence ID" value="NZ_LFNT01000013.1"/>
</dbReference>
<dbReference type="PATRIC" id="fig|1938.3.peg.4052"/>
<gene>
    <name evidence="1" type="ORF">ACM01_14135</name>
</gene>
<protein>
    <recommendedName>
        <fullName evidence="3">Tetratricopeptide repeat protein</fullName>
    </recommendedName>
</protein>